<protein>
    <submittedName>
        <fullName evidence="1">Uncharacterized protein</fullName>
    </submittedName>
</protein>
<reference evidence="1" key="1">
    <citation type="submission" date="2018-05" db="EMBL/GenBank/DDBJ databases">
        <authorList>
            <person name="Lanie J.A."/>
            <person name="Ng W.-L."/>
            <person name="Kazmierczak K.M."/>
            <person name="Andrzejewski T.M."/>
            <person name="Davidsen T.M."/>
            <person name="Wayne K.J."/>
            <person name="Tettelin H."/>
            <person name="Glass J.I."/>
            <person name="Rusch D."/>
            <person name="Podicherti R."/>
            <person name="Tsui H.-C.T."/>
            <person name="Winkler M.E."/>
        </authorList>
    </citation>
    <scope>NUCLEOTIDE SEQUENCE</scope>
</reference>
<name>A0A382HDF6_9ZZZZ</name>
<accession>A0A382HDF6</accession>
<gene>
    <name evidence="1" type="ORF">METZ01_LOCUS238056</name>
</gene>
<dbReference type="EMBL" id="UINC01060568">
    <property type="protein sequence ID" value="SVB85202.1"/>
    <property type="molecule type" value="Genomic_DNA"/>
</dbReference>
<sequence length="27" mass="2963">MLHKILIKNVNIIDGLGNDPFQGSVLI</sequence>
<organism evidence="1">
    <name type="scientific">marine metagenome</name>
    <dbReference type="NCBI Taxonomy" id="408172"/>
    <lineage>
        <taxon>unclassified sequences</taxon>
        <taxon>metagenomes</taxon>
        <taxon>ecological metagenomes</taxon>
    </lineage>
</organism>
<proteinExistence type="predicted"/>
<dbReference type="AlphaFoldDB" id="A0A382HDF6"/>
<evidence type="ECO:0000313" key="1">
    <source>
        <dbReference type="EMBL" id="SVB85202.1"/>
    </source>
</evidence>
<feature type="non-terminal residue" evidence="1">
    <location>
        <position position="27"/>
    </location>
</feature>